<comment type="caution">
    <text evidence="6">Lacks conserved residue(s) required for the propagation of feature annotation.</text>
</comment>
<feature type="domain" description="EGF-like" evidence="9">
    <location>
        <begin position="99"/>
        <end position="135"/>
    </location>
</feature>
<evidence type="ECO:0000259" key="9">
    <source>
        <dbReference type="PROSITE" id="PS50026"/>
    </source>
</evidence>
<keyword evidence="1 6" id="KW-0245">EGF-like domain</keyword>
<dbReference type="PROSITE" id="PS01186">
    <property type="entry name" value="EGF_2"/>
    <property type="match status" value="5"/>
</dbReference>
<dbReference type="GeneID" id="114245902"/>
<dbReference type="RefSeq" id="XP_028034010.1">
    <property type="nucleotide sequence ID" value="XM_028178209.1"/>
</dbReference>
<dbReference type="Pfam" id="PF00008">
    <property type="entry name" value="EGF"/>
    <property type="match status" value="7"/>
</dbReference>
<feature type="disulfide bond" evidence="6">
    <location>
        <begin position="166"/>
        <end position="175"/>
    </location>
</feature>
<feature type="domain" description="EGF-like" evidence="9">
    <location>
        <begin position="779"/>
        <end position="816"/>
    </location>
</feature>
<dbReference type="FunFam" id="2.10.25.10:FF:000321">
    <property type="entry name" value="Protein delta homolog 1"/>
    <property type="match status" value="1"/>
</dbReference>
<reference evidence="11" key="1">
    <citation type="submission" date="2025-08" db="UniProtKB">
        <authorList>
            <consortium name="RefSeq"/>
        </authorList>
    </citation>
    <scope>IDENTIFICATION</scope>
    <source>
        <tissue evidence="11">Silk gland</tissue>
    </source>
</reference>
<dbReference type="Gene3D" id="2.60.120.200">
    <property type="match status" value="4"/>
</dbReference>
<dbReference type="Gene3D" id="2.10.25.10">
    <property type="entry name" value="Laminin"/>
    <property type="match status" value="10"/>
</dbReference>
<dbReference type="GO" id="GO:0003008">
    <property type="term" value="P:system process"/>
    <property type="evidence" value="ECO:0007669"/>
    <property type="project" value="UniProtKB-ARBA"/>
</dbReference>
<proteinExistence type="predicted"/>
<feature type="domain" description="Laminin G" evidence="8">
    <location>
        <begin position="568"/>
        <end position="744"/>
    </location>
</feature>
<dbReference type="PANTHER" id="PTHR24033:SF224">
    <property type="entry name" value="C-TYPE LECTIN"/>
    <property type="match status" value="1"/>
</dbReference>
<evidence type="ECO:0000259" key="8">
    <source>
        <dbReference type="PROSITE" id="PS50025"/>
    </source>
</evidence>
<keyword evidence="10" id="KW-1185">Reference proteome</keyword>
<dbReference type="InterPro" id="IPR001881">
    <property type="entry name" value="EGF-like_Ca-bd_dom"/>
</dbReference>
<gene>
    <name evidence="11" type="primary">LOC114245902</name>
</gene>
<dbReference type="GO" id="GO:0048513">
    <property type="term" value="P:animal organ development"/>
    <property type="evidence" value="ECO:0007669"/>
    <property type="project" value="UniProtKB-ARBA"/>
</dbReference>
<dbReference type="Proteomes" id="UP000504629">
    <property type="component" value="Unplaced"/>
</dbReference>
<evidence type="ECO:0000313" key="11">
    <source>
        <dbReference type="RefSeq" id="XP_028034010.1"/>
    </source>
</evidence>
<feature type="domain" description="EGF-like" evidence="9">
    <location>
        <begin position="23"/>
        <end position="59"/>
    </location>
</feature>
<dbReference type="GO" id="GO:0009653">
    <property type="term" value="P:anatomical structure morphogenesis"/>
    <property type="evidence" value="ECO:0007669"/>
    <property type="project" value="UniProtKB-ARBA"/>
</dbReference>
<feature type="disulfide bond" evidence="6">
    <location>
        <begin position="125"/>
        <end position="134"/>
    </location>
</feature>
<dbReference type="InterPro" id="IPR018097">
    <property type="entry name" value="EGF_Ca-bd_CS"/>
</dbReference>
<evidence type="ECO:0000256" key="4">
    <source>
        <dbReference type="ARBA" id="ARBA00023157"/>
    </source>
</evidence>
<feature type="domain" description="EGF-like" evidence="9">
    <location>
        <begin position="61"/>
        <end position="97"/>
    </location>
</feature>
<dbReference type="InterPro" id="IPR000742">
    <property type="entry name" value="EGF"/>
</dbReference>
<feature type="domain" description="Laminin G" evidence="8">
    <location>
        <begin position="1321"/>
        <end position="1499"/>
    </location>
</feature>
<dbReference type="OrthoDB" id="430340at2759"/>
<dbReference type="PROSITE" id="PS00022">
    <property type="entry name" value="EGF_1"/>
    <property type="match status" value="11"/>
</dbReference>
<feature type="chain" id="PRO_5027090748" evidence="7">
    <location>
        <begin position="24"/>
        <end position="1505"/>
    </location>
</feature>
<feature type="domain" description="Laminin G" evidence="8">
    <location>
        <begin position="1088"/>
        <end position="1268"/>
    </location>
</feature>
<feature type="domain" description="EGF-like" evidence="9">
    <location>
        <begin position="1045"/>
        <end position="1082"/>
    </location>
</feature>
<dbReference type="PROSITE" id="PS50026">
    <property type="entry name" value="EGF_3"/>
    <property type="match status" value="12"/>
</dbReference>
<organism evidence="10 11">
    <name type="scientific">Bombyx mandarina</name>
    <name type="common">Wild silk moth</name>
    <name type="synonym">Wild silkworm</name>
    <dbReference type="NCBI Taxonomy" id="7092"/>
    <lineage>
        <taxon>Eukaryota</taxon>
        <taxon>Metazoa</taxon>
        <taxon>Ecdysozoa</taxon>
        <taxon>Arthropoda</taxon>
        <taxon>Hexapoda</taxon>
        <taxon>Insecta</taxon>
        <taxon>Pterygota</taxon>
        <taxon>Neoptera</taxon>
        <taxon>Endopterygota</taxon>
        <taxon>Lepidoptera</taxon>
        <taxon>Glossata</taxon>
        <taxon>Ditrysia</taxon>
        <taxon>Bombycoidea</taxon>
        <taxon>Bombycidae</taxon>
        <taxon>Bombycinae</taxon>
        <taxon>Bombyx</taxon>
    </lineage>
</organism>
<accession>A0A6J2JWS9</accession>
<feature type="domain" description="Laminin G" evidence="8">
    <location>
        <begin position="826"/>
        <end position="1022"/>
    </location>
</feature>
<feature type="domain" description="EGF-like" evidence="9">
    <location>
        <begin position="1006"/>
        <end position="1043"/>
    </location>
</feature>
<feature type="disulfide bond" evidence="6">
    <location>
        <begin position="806"/>
        <end position="815"/>
    </location>
</feature>
<evidence type="ECO:0000313" key="10">
    <source>
        <dbReference type="Proteomes" id="UP000504629"/>
    </source>
</evidence>
<dbReference type="SUPFAM" id="SSF49899">
    <property type="entry name" value="Concanavalin A-like lectins/glucanases"/>
    <property type="match status" value="4"/>
</dbReference>
<feature type="domain" description="EGF-like" evidence="9">
    <location>
        <begin position="254"/>
        <end position="291"/>
    </location>
</feature>
<sequence>MYEKVKSCLRAVWWLAAVRMASAGLSCLSNPCLHGICIDDVNSTYSCYCVDGYTGVQCQTNWDECWSSPCLNGGSCVDGVASYNCSCPEGFIGDNCETNVNECESNPCLNNGTCIDLTNGYMCSCVPGFSGEHCELDVAMCNSTEVRCYNGAECIEGPGYKFYCKCSSGWAGAKCDEQIDECQSNPCQNGGVCIDVHDDYMCACTYGYTGKSCEVQIEFCDENSCSNDALCVVEDGIRVCYCVPDYHGERCELQYDECLLGPRCMNGGTCIDGIDNFTCSCPPRLTGTLCECLILDNNTKDCDYVSPTPTPEVTQSILTSIIKEEFTTENNNLSISTLVTKSWTTTTEEYQTSIVFITNPTTDAVTGTDLYSSTNVDRETTTVGLTTNDVTEVFDREETKPTLEIDDSKIETTTVAVDSCQETTTRNMSFEMTFPTEMTPVYISTSRGSTEIALPTTETTAGTEEQTSLKDFTAETTSTPKTDVTTEKMFTDTPTEHATTELPTPLVFSTSTESMETTSESVSQTTALSECSDSVCNDRGTCVNTPHGFRCHCNFKNSGKFCEDTISIVTAAFGGGSYVAHKIRNSTSFRIAFSAKTLIKDGQVMSVDIANGVYMQLYINSGLLKFKFSCGYQTMLLSELKTYVNNGFPMKIETRLDLYLKEQHCNATLRLNDTVAMSGGQVANISTLHQNATLHLGNSPEIRDSETKPFMGCIKDLMVNGESRDVFSAAYDGADVTECVSLSCLSSPCLNGGSCREESSVEGGYTCSCANGWLGDQCDTSVCENNPCQAGGSCVRHPGSGFLCLCPYGKHGIFCEYNVAITRPSLAPISSGVSSYLVYPLSPAAMNSDRFDLRLRFQTPDMDQIALLAFVGQNGKHDSKSQHLALTFVKGYIMLSWNMGNGARRVFTSRALTPRRGGHAVRAWRRGRAAGLSVDARLNATGNAPASHDKMTLLPYLYIGGHPSEGFRDLPHDLPLHNGWRGCIWDVGGQAAGGGVAGGRGVGQCGVAQCTAKSCNSPRGVCIHSPATYGCICNEGSYGATCSSARNPCDRLVTKCRGRCVVTADDRAHCDCPYGKAGVNCDQDLYPTDVLFTGVRSYVKLYPRALTSVSVSLEVEIKPNRERGLVVFANTPHFFTALSLQGGLLEYRWTDRVSGLTSLVRSGAVLTMSQWHSVKAGRYGSRLYVWVDGTLSTEAMLAHAYPHTMANATILLGGARDLSTLPFEAMSGPLEAFTGCIRNFHVNNVLLHLEQHNIRAAQNVLDCDGTACGAEACPGGCVVERGGARCRRHVAPRSDCVHAACYHKINISIPQFDGTSLISLSRQLTRRDNEQRLFSGYTRPDHVSLNFTTAEYDGLLLWAVTDSDYIGLGLEKGYLKLTYSLQLGTCDSAIVQNSSTFFSKSIPHVGFLADGEWHTIILKMRRENITVTVDETQAYFVEPGILNHEKDTELFIGGVTEENPMAKKMFPNNLKGCIDNISTKENSYINNFTEVYSKNIKSCQLFPPT</sequence>
<keyword evidence="2 7" id="KW-0732">Signal</keyword>
<feature type="disulfide bond" evidence="6">
    <location>
        <begin position="553"/>
        <end position="562"/>
    </location>
</feature>
<keyword evidence="4 6" id="KW-1015">Disulfide bond</keyword>
<dbReference type="PROSITE" id="PS50025">
    <property type="entry name" value="LAM_G_DOMAIN"/>
    <property type="match status" value="4"/>
</dbReference>
<evidence type="ECO:0000256" key="3">
    <source>
        <dbReference type="ARBA" id="ARBA00022737"/>
    </source>
</evidence>
<feature type="disulfide bond" evidence="6">
    <location>
        <begin position="1072"/>
        <end position="1081"/>
    </location>
</feature>
<dbReference type="PROSITE" id="PS01187">
    <property type="entry name" value="EGF_CA"/>
    <property type="match status" value="3"/>
</dbReference>
<dbReference type="CDD" id="cd00110">
    <property type="entry name" value="LamG"/>
    <property type="match status" value="4"/>
</dbReference>
<feature type="domain" description="EGF-like" evidence="9">
    <location>
        <begin position="527"/>
        <end position="563"/>
    </location>
</feature>
<feature type="domain" description="EGF-like" evidence="9">
    <location>
        <begin position="740"/>
        <end position="776"/>
    </location>
</feature>
<dbReference type="FunFam" id="2.10.25.10:FF:000710">
    <property type="entry name" value="Blast:Protein eyes shut"/>
    <property type="match status" value="1"/>
</dbReference>
<dbReference type="InterPro" id="IPR001791">
    <property type="entry name" value="Laminin_G"/>
</dbReference>
<evidence type="ECO:0000256" key="6">
    <source>
        <dbReference type="PROSITE-ProRule" id="PRU00076"/>
    </source>
</evidence>
<feature type="signal peptide" evidence="7">
    <location>
        <begin position="1"/>
        <end position="23"/>
    </location>
</feature>
<feature type="disulfide bond" evidence="6">
    <location>
        <begin position="87"/>
        <end position="96"/>
    </location>
</feature>
<feature type="disulfide bond" evidence="6">
    <location>
        <begin position="49"/>
        <end position="58"/>
    </location>
</feature>
<dbReference type="PRINTS" id="PR00010">
    <property type="entry name" value="EGFBLOOD"/>
</dbReference>
<feature type="disulfide bond" evidence="6">
    <location>
        <begin position="242"/>
        <end position="251"/>
    </location>
</feature>
<dbReference type="GO" id="GO:0030154">
    <property type="term" value="P:cell differentiation"/>
    <property type="evidence" value="ECO:0007669"/>
    <property type="project" value="UniProtKB-ARBA"/>
</dbReference>
<dbReference type="InterPro" id="IPR051830">
    <property type="entry name" value="NOTCH_homolog"/>
</dbReference>
<dbReference type="PANTHER" id="PTHR24033">
    <property type="entry name" value="EGF-LIKE DOMAIN-CONTAINING PROTEIN"/>
    <property type="match status" value="1"/>
</dbReference>
<dbReference type="Pfam" id="PF02210">
    <property type="entry name" value="Laminin_G_2"/>
    <property type="match status" value="4"/>
</dbReference>
<keyword evidence="3" id="KW-0677">Repeat</keyword>
<dbReference type="FunFam" id="2.10.25.10:FF:000143">
    <property type="entry name" value="Protein crumbs 1"/>
    <property type="match status" value="1"/>
</dbReference>
<evidence type="ECO:0000256" key="7">
    <source>
        <dbReference type="SAM" id="SignalP"/>
    </source>
</evidence>
<evidence type="ECO:0000256" key="1">
    <source>
        <dbReference type="ARBA" id="ARBA00022536"/>
    </source>
</evidence>
<dbReference type="SMART" id="SM00179">
    <property type="entry name" value="EGF_CA"/>
    <property type="match status" value="8"/>
</dbReference>
<evidence type="ECO:0000256" key="2">
    <source>
        <dbReference type="ARBA" id="ARBA00022729"/>
    </source>
</evidence>
<dbReference type="CTD" id="346007"/>
<evidence type="ECO:0000256" key="5">
    <source>
        <dbReference type="ARBA" id="ARBA00023180"/>
    </source>
</evidence>
<keyword evidence="5" id="KW-0325">Glycoprotein</keyword>
<dbReference type="KEGG" id="bman:114245902"/>
<dbReference type="SMART" id="SM00181">
    <property type="entry name" value="EGF"/>
    <property type="match status" value="12"/>
</dbReference>
<dbReference type="GO" id="GO:0005509">
    <property type="term" value="F:calcium ion binding"/>
    <property type="evidence" value="ECO:0007669"/>
    <property type="project" value="InterPro"/>
</dbReference>
<dbReference type="InterPro" id="IPR000152">
    <property type="entry name" value="EGF-type_Asp/Asn_hydroxyl_site"/>
</dbReference>
<dbReference type="CDD" id="cd00054">
    <property type="entry name" value="EGF_CA"/>
    <property type="match status" value="8"/>
</dbReference>
<feature type="domain" description="EGF-like" evidence="9">
    <location>
        <begin position="178"/>
        <end position="214"/>
    </location>
</feature>
<feature type="disulfide bond" evidence="6">
    <location>
        <begin position="281"/>
        <end position="290"/>
    </location>
</feature>
<dbReference type="InterPro" id="IPR013320">
    <property type="entry name" value="ConA-like_dom_sf"/>
</dbReference>
<feature type="domain" description="EGF-like" evidence="9">
    <location>
        <begin position="137"/>
        <end position="176"/>
    </location>
</feature>
<feature type="disulfide bond" evidence="6">
    <location>
        <begin position="27"/>
        <end position="37"/>
    </location>
</feature>
<feature type="disulfide bond" evidence="6">
    <location>
        <begin position="1033"/>
        <end position="1042"/>
    </location>
</feature>
<dbReference type="FunFam" id="2.10.25.10:FF:000662">
    <property type="entry name" value="Eyes shut, isoform E"/>
    <property type="match status" value="1"/>
</dbReference>
<feature type="domain" description="EGF-like" evidence="9">
    <location>
        <begin position="216"/>
        <end position="252"/>
    </location>
</feature>
<protein>
    <submittedName>
        <fullName evidence="11">Protein eyes shut</fullName>
    </submittedName>
</protein>
<dbReference type="PROSITE" id="PS00010">
    <property type="entry name" value="ASX_HYDROXYL"/>
    <property type="match status" value="5"/>
</dbReference>
<feature type="disulfide bond" evidence="6">
    <location>
        <begin position="204"/>
        <end position="213"/>
    </location>
</feature>
<dbReference type="SUPFAM" id="SSF57196">
    <property type="entry name" value="EGF/Laminin"/>
    <property type="match status" value="7"/>
</dbReference>
<dbReference type="SMART" id="SM00282">
    <property type="entry name" value="LamG"/>
    <property type="match status" value="4"/>
</dbReference>
<dbReference type="FunFam" id="2.10.25.10:FF:000004">
    <property type="entry name" value="Neurogenic locus notch 1"/>
    <property type="match status" value="1"/>
</dbReference>
<name>A0A6J2JWS9_BOMMA</name>